<sequence>MRVLAFLLALTILFLLSLAIKAEVDFRYRRVEEKDHLEIDFRALHGIWHTQYQIPTLQLEWEKGPELEVDQVAEGKGGRRKAKSSVRFRYFRGGWIYRLWPKLQIYVHRLVWLKNKFYGGIHCKTIKWRIEIGFKDAAQTAMAAGAFWSLFGFALARLYKQVIVEAKNPELVVVPQFKKEGFLCDIQCIFQLRIGHIIFVGFKAVRSFKRARRG</sequence>
<dbReference type="RefSeq" id="WP_047809220.1">
    <property type="nucleotide sequence ID" value="NZ_LDZY01000004.1"/>
</dbReference>
<dbReference type="AlphaFoldDB" id="A0A0J1IPP3"/>
<name>A0A0J1IPP3_9FIRM</name>
<comment type="caution">
    <text evidence="1">The sequence shown here is derived from an EMBL/GenBank/DDBJ whole genome shotgun (WGS) entry which is preliminary data.</text>
</comment>
<proteinExistence type="predicted"/>
<evidence type="ECO:0008006" key="3">
    <source>
        <dbReference type="Google" id="ProtNLM"/>
    </source>
</evidence>
<dbReference type="Pfam" id="PF11167">
    <property type="entry name" value="DUF2953"/>
    <property type="match status" value="1"/>
</dbReference>
<keyword evidence="2" id="KW-1185">Reference proteome</keyword>
<reference evidence="1 2" key="1">
    <citation type="submission" date="2015-06" db="EMBL/GenBank/DDBJ databases">
        <title>Draft genome of the moderately acidophilic sulfate reducer Candidatus Desulfosporosinus acididurans strain M1.</title>
        <authorList>
            <person name="Poehlein A."/>
            <person name="Petzsch P."/>
            <person name="Johnson B.D."/>
            <person name="Schloemann M."/>
            <person name="Daniel R."/>
            <person name="Muehling M."/>
        </authorList>
    </citation>
    <scope>NUCLEOTIDE SEQUENCE [LARGE SCALE GENOMIC DNA]</scope>
    <source>
        <strain evidence="1 2">M1</strain>
    </source>
</reference>
<dbReference type="PATRIC" id="fig|476652.3.peg.1375"/>
<evidence type="ECO:0000313" key="1">
    <source>
        <dbReference type="EMBL" id="KLU66671.1"/>
    </source>
</evidence>
<evidence type="ECO:0000313" key="2">
    <source>
        <dbReference type="Proteomes" id="UP000036356"/>
    </source>
</evidence>
<dbReference type="EMBL" id="LDZY01000004">
    <property type="protein sequence ID" value="KLU66671.1"/>
    <property type="molecule type" value="Genomic_DNA"/>
</dbReference>
<gene>
    <name evidence="1" type="ORF">DEAC_c13380</name>
</gene>
<accession>A0A0J1IPP3</accession>
<dbReference type="InterPro" id="IPR021338">
    <property type="entry name" value="DUF2953"/>
</dbReference>
<dbReference type="Proteomes" id="UP000036356">
    <property type="component" value="Unassembled WGS sequence"/>
</dbReference>
<dbReference type="STRING" id="476652.DEAC_c13380"/>
<protein>
    <recommendedName>
        <fullName evidence="3">DUF2953 domain-containing protein</fullName>
    </recommendedName>
</protein>
<organism evidence="1 2">
    <name type="scientific">Desulfosporosinus acididurans</name>
    <dbReference type="NCBI Taxonomy" id="476652"/>
    <lineage>
        <taxon>Bacteria</taxon>
        <taxon>Bacillati</taxon>
        <taxon>Bacillota</taxon>
        <taxon>Clostridia</taxon>
        <taxon>Eubacteriales</taxon>
        <taxon>Desulfitobacteriaceae</taxon>
        <taxon>Desulfosporosinus</taxon>
    </lineage>
</organism>